<gene>
    <name evidence="1" type="ORF">LOY88_004034</name>
</gene>
<reference evidence="1" key="1">
    <citation type="journal article" date="2022" name="bioRxiv">
        <title>Population genetic analysis of Ophidiomyces ophidiicola, the causative agent of snake fungal disease, indicates recent introductions to the USA.</title>
        <authorList>
            <person name="Ladner J.T."/>
            <person name="Palmer J.M."/>
            <person name="Ettinger C.L."/>
            <person name="Stajich J.E."/>
            <person name="Farrell T.M."/>
            <person name="Glorioso B.M."/>
            <person name="Lawson B."/>
            <person name="Price S.J."/>
            <person name="Stengle A.G."/>
            <person name="Grear D.A."/>
            <person name="Lorch J.M."/>
        </authorList>
    </citation>
    <scope>NUCLEOTIDE SEQUENCE</scope>
    <source>
        <strain evidence="1">NWHC 24266-5</strain>
    </source>
</reference>
<name>A0ACB8UUS0_9EURO</name>
<accession>A0ACB8UUS0</accession>
<comment type="caution">
    <text evidence="1">The sequence shown here is derived from an EMBL/GenBank/DDBJ whole genome shotgun (WGS) entry which is preliminary data.</text>
</comment>
<sequence>MSGVRSQNPYDILGNDEVDEPQPPAKALDKNAPRHGKRDAPVQPRGSNPALARGGQRYSGNERALRDGAAGSRANRSRPTEDEPRSGPAHVGGTKNRDQRGHLIRDDRRSKTDRTITGKQLDQGWGATTGESNMTDEKAGEAIAKNDEKEAAAAAAEEGEGGAAPDDKEPEPQDKTKSYADYLAELDQNKRDDLGIKEARKPNEGAKVDKKWAAAKEFKRDDEDDDYIKGREEKARREKQRKEKNVLDVDMRFVEPARRGGDFRGRGRGGADRGGRGGGGARGGAPGGGRGEYRPRGGAGPQGPTVDERNFPSLGAK</sequence>
<protein>
    <submittedName>
        <fullName evidence="1">Uncharacterized protein</fullName>
    </submittedName>
</protein>
<organism evidence="1">
    <name type="scientific">Ophidiomyces ophidiicola</name>
    <dbReference type="NCBI Taxonomy" id="1387563"/>
    <lineage>
        <taxon>Eukaryota</taxon>
        <taxon>Fungi</taxon>
        <taxon>Dikarya</taxon>
        <taxon>Ascomycota</taxon>
        <taxon>Pezizomycotina</taxon>
        <taxon>Eurotiomycetes</taxon>
        <taxon>Eurotiomycetidae</taxon>
        <taxon>Onygenales</taxon>
        <taxon>Onygenaceae</taxon>
        <taxon>Ophidiomyces</taxon>
    </lineage>
</organism>
<proteinExistence type="predicted"/>
<evidence type="ECO:0000313" key="1">
    <source>
        <dbReference type="EMBL" id="KAI2385533.1"/>
    </source>
</evidence>
<dbReference type="EMBL" id="JALBCA010000057">
    <property type="protein sequence ID" value="KAI2385533.1"/>
    <property type="molecule type" value="Genomic_DNA"/>
</dbReference>